<comment type="caution">
    <text evidence="2">The sequence shown here is derived from an EMBL/GenBank/DDBJ whole genome shotgun (WGS) entry which is preliminary data.</text>
</comment>
<organism evidence="2 3">
    <name type="scientific">Hirundo rustica rustica</name>
    <dbReference type="NCBI Taxonomy" id="333673"/>
    <lineage>
        <taxon>Eukaryota</taxon>
        <taxon>Metazoa</taxon>
        <taxon>Chordata</taxon>
        <taxon>Craniata</taxon>
        <taxon>Vertebrata</taxon>
        <taxon>Euteleostomi</taxon>
        <taxon>Archelosauria</taxon>
        <taxon>Archosauria</taxon>
        <taxon>Dinosauria</taxon>
        <taxon>Saurischia</taxon>
        <taxon>Theropoda</taxon>
        <taxon>Coelurosauria</taxon>
        <taxon>Aves</taxon>
        <taxon>Neognathae</taxon>
        <taxon>Neoaves</taxon>
        <taxon>Telluraves</taxon>
        <taxon>Australaves</taxon>
        <taxon>Passeriformes</taxon>
        <taxon>Sylvioidea</taxon>
        <taxon>Hirundinidae</taxon>
        <taxon>Hirundo</taxon>
    </lineage>
</organism>
<feature type="region of interest" description="Disordered" evidence="1">
    <location>
        <begin position="1"/>
        <end position="31"/>
    </location>
</feature>
<accession>A0A3M0J3Y1</accession>
<reference evidence="2 3" key="1">
    <citation type="submission" date="2018-07" db="EMBL/GenBank/DDBJ databases">
        <title>A high quality draft genome assembly of the barn swallow (H. rustica rustica).</title>
        <authorList>
            <person name="Formenti G."/>
            <person name="Chiara M."/>
            <person name="Poveda L."/>
            <person name="Francoijs K.-J."/>
            <person name="Bonisoli-Alquati A."/>
            <person name="Canova L."/>
            <person name="Gianfranceschi L."/>
            <person name="Horner D.S."/>
            <person name="Saino N."/>
        </authorList>
    </citation>
    <scope>NUCLEOTIDE SEQUENCE [LARGE SCALE GENOMIC DNA]</scope>
    <source>
        <strain evidence="2">Chelidonia</strain>
        <tissue evidence="2">Blood</tissue>
    </source>
</reference>
<sequence>MDFTGKGKTTEGKGEDRKELKGLRQMGKKSHQISGTNWSMVASAGFVSKSHHIQVQKRVAELLLSLMAKIGVMKLTDTPRAERLAHMAGKLAQDCDKDTRHYGQEMVKMLLNHQKLKRLLEQSVSTRDLEDIMTRIKKKVFGRRTVSFLQGMENQKAEHPSVKKLVKKRNDGSKKPQTTLPSSKQY</sequence>
<evidence type="ECO:0008006" key="4">
    <source>
        <dbReference type="Google" id="ProtNLM"/>
    </source>
</evidence>
<name>A0A3M0J3Y1_HIRRU</name>
<evidence type="ECO:0000313" key="3">
    <source>
        <dbReference type="Proteomes" id="UP000269221"/>
    </source>
</evidence>
<dbReference type="AlphaFoldDB" id="A0A3M0J3Y1"/>
<dbReference type="OrthoDB" id="63891at2759"/>
<feature type="region of interest" description="Disordered" evidence="1">
    <location>
        <begin position="154"/>
        <end position="186"/>
    </location>
</feature>
<feature type="compositionally biased region" description="Polar residues" evidence="1">
    <location>
        <begin position="175"/>
        <end position="186"/>
    </location>
</feature>
<dbReference type="EMBL" id="QRBI01000208">
    <property type="protein sequence ID" value="RMB93613.1"/>
    <property type="molecule type" value="Genomic_DNA"/>
</dbReference>
<protein>
    <recommendedName>
        <fullName evidence="4">CLASP N-terminal domain-containing protein</fullName>
    </recommendedName>
</protein>
<evidence type="ECO:0000256" key="1">
    <source>
        <dbReference type="SAM" id="MobiDB-lite"/>
    </source>
</evidence>
<dbReference type="Proteomes" id="UP000269221">
    <property type="component" value="Unassembled WGS sequence"/>
</dbReference>
<keyword evidence="3" id="KW-1185">Reference proteome</keyword>
<proteinExistence type="predicted"/>
<evidence type="ECO:0000313" key="2">
    <source>
        <dbReference type="EMBL" id="RMB93613.1"/>
    </source>
</evidence>
<gene>
    <name evidence="2" type="ORF">DUI87_29839</name>
</gene>
<feature type="compositionally biased region" description="Basic and acidic residues" evidence="1">
    <location>
        <begin position="8"/>
        <end position="22"/>
    </location>
</feature>